<accession>A0A0W7YUL5</accession>
<dbReference type="Proteomes" id="UP000053300">
    <property type="component" value="Unassembled WGS sequence"/>
</dbReference>
<dbReference type="InterPro" id="IPR018676">
    <property type="entry name" value="DUF2149"/>
</dbReference>
<proteinExistence type="predicted"/>
<feature type="transmembrane region" description="Helical" evidence="1">
    <location>
        <begin position="21"/>
        <end position="41"/>
    </location>
</feature>
<gene>
    <name evidence="3" type="ORF">AS359_08095</name>
    <name evidence="2" type="ORF">B5M06_13815</name>
</gene>
<evidence type="ECO:0000313" key="3">
    <source>
        <dbReference type="EMBL" id="KUF38837.1"/>
    </source>
</evidence>
<dbReference type="AlphaFoldDB" id="A0A0W7YUL5"/>
<keyword evidence="1" id="KW-1133">Transmembrane helix</keyword>
<keyword evidence="1" id="KW-0472">Membrane</keyword>
<protein>
    <recommendedName>
        <fullName evidence="6">DUF2149 domain-containing protein</fullName>
    </recommendedName>
</protein>
<dbReference type="STRING" id="225992.B5M06_13815"/>
<reference evidence="2 5" key="2">
    <citation type="submission" date="2017-03" db="EMBL/GenBank/DDBJ databases">
        <title>Rapid Whole Genome Sequencing of Comamonas kerstersii Causing Continuous ambulatory Peritoneal Dialysis-Associated Peritonitis.</title>
        <authorList>
            <person name="Zheng B."/>
        </authorList>
    </citation>
    <scope>NUCLEOTIDE SEQUENCE [LARGE SCALE GENOMIC DNA]</scope>
    <source>
        <strain evidence="2 5">8943</strain>
    </source>
</reference>
<evidence type="ECO:0000313" key="4">
    <source>
        <dbReference type="Proteomes" id="UP000053300"/>
    </source>
</evidence>
<reference evidence="3 4" key="1">
    <citation type="submission" date="2015-12" db="EMBL/GenBank/DDBJ databases">
        <title>Complete genome sequence of a multi-drug resistant strain Acidovorax sp. 12322-1.</title>
        <authorList>
            <person name="Ming D."/>
            <person name="Wang M."/>
            <person name="Hu S."/>
            <person name="Zhou Y."/>
            <person name="Jiang T."/>
        </authorList>
    </citation>
    <scope>NUCLEOTIDE SEQUENCE [LARGE SCALE GENOMIC DNA]</scope>
    <source>
        <strain evidence="3 4">12322-1</strain>
    </source>
</reference>
<dbReference type="EMBL" id="LPXH01000038">
    <property type="protein sequence ID" value="KUF38837.1"/>
    <property type="molecule type" value="Genomic_DNA"/>
</dbReference>
<evidence type="ECO:0000313" key="2">
    <source>
        <dbReference type="EMBL" id="AQZ99169.1"/>
    </source>
</evidence>
<accession>A0A1V3TH10</accession>
<keyword evidence="4" id="KW-1185">Reference proteome</keyword>
<dbReference type="Pfam" id="PF09919">
    <property type="entry name" value="DUF2149"/>
    <property type="match status" value="1"/>
</dbReference>
<accession>A0A1V0BGY8</accession>
<organism evidence="3 4">
    <name type="scientific">Comamonas kerstersii</name>
    <dbReference type="NCBI Taxonomy" id="225992"/>
    <lineage>
        <taxon>Bacteria</taxon>
        <taxon>Pseudomonadati</taxon>
        <taxon>Pseudomonadota</taxon>
        <taxon>Betaproteobacteria</taxon>
        <taxon>Burkholderiales</taxon>
        <taxon>Comamonadaceae</taxon>
        <taxon>Comamonas</taxon>
    </lineage>
</organism>
<evidence type="ECO:0008006" key="6">
    <source>
        <dbReference type="Google" id="ProtNLM"/>
    </source>
</evidence>
<keyword evidence="1" id="KW-0812">Transmembrane</keyword>
<dbReference type="KEGG" id="cke:B5M06_13815"/>
<sequence>MKRRRSLLRGGDSDDMDPMGFLINLFDVALVFALALMIALVSNLRIADMLTAKDFTVVKNPGQPDMEIITREGGKVSRYVAGDAQAEGNSARQGQRVGTAYRLESGEIIYVPDETAP</sequence>
<dbReference type="GeneID" id="83040392"/>
<evidence type="ECO:0000256" key="1">
    <source>
        <dbReference type="SAM" id="Phobius"/>
    </source>
</evidence>
<evidence type="ECO:0000313" key="5">
    <source>
        <dbReference type="Proteomes" id="UP000242792"/>
    </source>
</evidence>
<name>A0A0W7YUL5_9BURK</name>
<dbReference type="EMBL" id="CP020121">
    <property type="protein sequence ID" value="AQZ99169.1"/>
    <property type="molecule type" value="Genomic_DNA"/>
</dbReference>
<dbReference type="Proteomes" id="UP000242792">
    <property type="component" value="Chromosome"/>
</dbReference>
<dbReference type="RefSeq" id="WP_054065323.1">
    <property type="nucleotide sequence ID" value="NZ_CAUCIF010000010.1"/>
</dbReference>
<dbReference type="OrthoDB" id="199365at2"/>